<reference evidence="1" key="1">
    <citation type="journal article" date="2021" name="Proc. Natl. Acad. Sci. U.S.A.">
        <title>A Catalog of Tens of Thousands of Viruses from Human Metagenomes Reveals Hidden Associations with Chronic Diseases.</title>
        <authorList>
            <person name="Tisza M.J."/>
            <person name="Buck C.B."/>
        </authorList>
    </citation>
    <scope>NUCLEOTIDE SEQUENCE</scope>
    <source>
        <strain evidence="1">CtHip2</strain>
    </source>
</reference>
<sequence length="317" mass="37804">MINNIYYGIVEYDNSNCIYYNITDYDFALLKLNTFVYKVEVDSNDVYSLTPSHVSAIKYRVKEEINFNEWIKAAQFTEDEFGQDKIEWDSIIDGSMVSDEVLSIYNKIMRCQPWSLSFAQIIKLHAILNQKTYELPILKLLMWNKEYARVYEFYHRKYEIDYNVYIVVREEFVEREALYGSKIFESINSKDNSIQFPNIFYLIETRKFTQNEFEVCWLKNICRLSDENKRTYIRAALIANYNITPLHRDIYPVALMLKYPELATKLTRNNIGDPSCISRLLMLGYKIKGKDYKGKYISILNARKIMKNDEYKFIEID</sequence>
<dbReference type="EMBL" id="BK032497">
    <property type="protein sequence ID" value="DAF42878.1"/>
    <property type="molecule type" value="Genomic_DNA"/>
</dbReference>
<name>A0A8S5RVS2_9CAUD</name>
<protein>
    <submittedName>
        <fullName evidence="1">Uncharacterized protein</fullName>
    </submittedName>
</protein>
<accession>A0A8S5RVS2</accession>
<proteinExistence type="predicted"/>
<organism evidence="1">
    <name type="scientific">Siphoviridae sp. ctHip2</name>
    <dbReference type="NCBI Taxonomy" id="2827830"/>
    <lineage>
        <taxon>Viruses</taxon>
        <taxon>Duplodnaviria</taxon>
        <taxon>Heunggongvirae</taxon>
        <taxon>Uroviricota</taxon>
        <taxon>Caudoviricetes</taxon>
    </lineage>
</organism>
<evidence type="ECO:0000313" key="1">
    <source>
        <dbReference type="EMBL" id="DAF42878.1"/>
    </source>
</evidence>